<dbReference type="Proteomes" id="UP000183629">
    <property type="component" value="Unassembled WGS sequence"/>
</dbReference>
<protein>
    <submittedName>
        <fullName evidence="2">Uncharacterized protein family (UPF0236)</fullName>
    </submittedName>
</protein>
<evidence type="ECO:0000313" key="2">
    <source>
        <dbReference type="EMBL" id="SFU34241.1"/>
    </source>
</evidence>
<accession>A0A1I7FDM6</accession>
<proteinExistence type="inferred from homology"/>
<dbReference type="RefSeq" id="WP_074656751.1">
    <property type="nucleotide sequence ID" value="NZ_FOLZ01000001.1"/>
</dbReference>
<gene>
    <name evidence="2" type="ORF">SAMN05660328_101332</name>
</gene>
<keyword evidence="3" id="KW-1185">Reference proteome</keyword>
<comment type="similarity">
    <text evidence="1">Belongs to the UPF0236 family.</text>
</comment>
<sequence>MPTFDERKVKEELFTQNSKEFHRFVEHYDNQMVPVMKARGYTCVHSMERTVAFTFGEFTFRRRRWKKGNKWVVPVDDKLGLEKNVRFSLALMYQIARLATMMPYDKVLQVIEMTYHITITKPTVVKAVKLCETLLKERATYRFYEEIQQPEKKEANIIYIEGDGVMIKARKQDKDNQRFDLAHFIVHTGSRKVGRQRSELIDKKEFISMNNRLARSQVIDYLYNTFEITEQTILITNSDGGHGYTPYIFQEIAKSLNIKRHEHFWDAYHVNQLIKSYFKPYSEQLVEEALQAIYQHRRSHLQSVFDTAEGLLTTDEEEAIFESTKRRLFRFFQYTKPATMRGFQQVSLGVIETQHRKITYRMKRRGMYWSSWGAETMSQMILLTYEGQLQELFFGNWRQEYQKMIELDLISASYLQRELNHEKRPYSLHKLYKQLSKNHKPH</sequence>
<dbReference type="EMBL" id="FPBN01000001">
    <property type="protein sequence ID" value="SFU34241.1"/>
    <property type="molecule type" value="Genomic_DNA"/>
</dbReference>
<dbReference type="NCBIfam" id="NF033529">
    <property type="entry name" value="transpos_ISLre2"/>
    <property type="match status" value="1"/>
</dbReference>
<evidence type="ECO:0000256" key="1">
    <source>
        <dbReference type="ARBA" id="ARBA00006539"/>
    </source>
</evidence>
<dbReference type="Pfam" id="PF06782">
    <property type="entry name" value="UPF0236"/>
    <property type="match status" value="1"/>
</dbReference>
<evidence type="ECO:0000313" key="3">
    <source>
        <dbReference type="Proteomes" id="UP000183629"/>
    </source>
</evidence>
<dbReference type="InterPro" id="IPR009620">
    <property type="entry name" value="UPF0236"/>
</dbReference>
<name>A0A1I7FDM6_9STRE</name>
<organism evidence="2 3">
    <name type="scientific">Streptococcus gallolyticus</name>
    <dbReference type="NCBI Taxonomy" id="315405"/>
    <lineage>
        <taxon>Bacteria</taxon>
        <taxon>Bacillati</taxon>
        <taxon>Bacillota</taxon>
        <taxon>Bacilli</taxon>
        <taxon>Lactobacillales</taxon>
        <taxon>Streptococcaceae</taxon>
        <taxon>Streptococcus</taxon>
    </lineage>
</organism>
<reference evidence="3" key="1">
    <citation type="submission" date="2016-10" db="EMBL/GenBank/DDBJ databases">
        <authorList>
            <person name="Varghese N."/>
            <person name="Submissions S."/>
        </authorList>
    </citation>
    <scope>NUCLEOTIDE SEQUENCE [LARGE SCALE GENOMIC DNA]</scope>
    <source>
        <strain evidence="3">LMG 15572</strain>
    </source>
</reference>
<dbReference type="AlphaFoldDB" id="A0A1I7FDM6"/>